<evidence type="ECO:0000259" key="7">
    <source>
        <dbReference type="PROSITE" id="PS00623"/>
    </source>
</evidence>
<dbReference type="SUPFAM" id="SSF51905">
    <property type="entry name" value="FAD/NAD(P)-binding domain"/>
    <property type="match status" value="1"/>
</dbReference>
<dbReference type="InterPro" id="IPR012132">
    <property type="entry name" value="GMC_OxRdtase"/>
</dbReference>
<evidence type="ECO:0000256" key="6">
    <source>
        <dbReference type="RuleBase" id="RU003968"/>
    </source>
</evidence>
<organism evidence="9 10">
    <name type="scientific">Modestobacter caceresii</name>
    <dbReference type="NCBI Taxonomy" id="1522368"/>
    <lineage>
        <taxon>Bacteria</taxon>
        <taxon>Bacillati</taxon>
        <taxon>Actinomycetota</taxon>
        <taxon>Actinomycetes</taxon>
        <taxon>Geodermatophilales</taxon>
        <taxon>Geodermatophilaceae</taxon>
        <taxon>Modestobacter</taxon>
    </lineage>
</organism>
<dbReference type="NCBIfam" id="TIGR03970">
    <property type="entry name" value="Rv0697"/>
    <property type="match status" value="1"/>
</dbReference>
<dbReference type="PIRSF" id="PIRSF000137">
    <property type="entry name" value="Alcohol_oxidase"/>
    <property type="match status" value="1"/>
</dbReference>
<dbReference type="RefSeq" id="WP_036336382.1">
    <property type="nucleotide sequence ID" value="NZ_JPMX01000058.1"/>
</dbReference>
<dbReference type="Proteomes" id="UP000029713">
    <property type="component" value="Unassembled WGS sequence"/>
</dbReference>
<evidence type="ECO:0000256" key="4">
    <source>
        <dbReference type="ARBA" id="ARBA00022827"/>
    </source>
</evidence>
<evidence type="ECO:0000256" key="3">
    <source>
        <dbReference type="ARBA" id="ARBA00022630"/>
    </source>
</evidence>
<evidence type="ECO:0000256" key="2">
    <source>
        <dbReference type="ARBA" id="ARBA00010790"/>
    </source>
</evidence>
<comment type="caution">
    <text evidence="9">The sequence shown here is derived from an EMBL/GenBank/DDBJ whole genome shotgun (WGS) entry which is preliminary data.</text>
</comment>
<dbReference type="InterPro" id="IPR000172">
    <property type="entry name" value="GMC_OxRdtase_N"/>
</dbReference>
<keyword evidence="10" id="KW-1185">Reference proteome</keyword>
<sequence>MELAGEWDVVVVGAGSSGCALAARLVDAGRRVLVLEAGADHPRPEDFPATIRDAATMGAATPGHPANWELTGELTDDLRWPVPRGKVLGGSSALNGTYFIRATRADLDGWAAAGNDLWSADALRPAFVRCESDADYGDRPGHGSTGPLPVTRVHRQHPLTDAFTGACDALGFPAEPDKNADGPPGHGPVPFTVADGVRVNTAMAYLSPRRESPGLTVVGGVRVTRVLVERGRAVGVQTDRGPVRAAEVVLSAGAVGSPHLLLLSGIGPADHLRAAGVAVVADVPGVGQGFSDHPDVYVTYRPARRTPMPRGLLPLATALNTADHLEVMPWLKPFRQVMLLRTSGPALSGVTEVLRRPAATLRALRGASVSRLLDSARRRDDLYLAVALQQEESRGRISLTTADPLVQPRIQYRYLTADADRRRLRAGVRLAAELLRTPAFAPLVAERTGLPDAVLADDRELDRWTRAHLATAVHLAGSARMGPATDPGAVVDQHLRVRGIVGLRVVDTSVMPTVPSRGPAATAVAIGERAAELMTGARWRTTL</sequence>
<dbReference type="GO" id="GO:0050660">
    <property type="term" value="F:flavin adenine dinucleotide binding"/>
    <property type="evidence" value="ECO:0007669"/>
    <property type="project" value="InterPro"/>
</dbReference>
<dbReference type="STRING" id="1522368.IN07_13760"/>
<dbReference type="Gene3D" id="3.30.410.40">
    <property type="match status" value="1"/>
</dbReference>
<dbReference type="GO" id="GO:0016614">
    <property type="term" value="F:oxidoreductase activity, acting on CH-OH group of donors"/>
    <property type="evidence" value="ECO:0007669"/>
    <property type="project" value="InterPro"/>
</dbReference>
<dbReference type="PANTHER" id="PTHR11552">
    <property type="entry name" value="GLUCOSE-METHANOL-CHOLINE GMC OXIDOREDUCTASE"/>
    <property type="match status" value="1"/>
</dbReference>
<evidence type="ECO:0000256" key="5">
    <source>
        <dbReference type="PIRSR" id="PIRSR000137-2"/>
    </source>
</evidence>
<feature type="domain" description="Glucose-methanol-choline oxidoreductase N-terminal" evidence="8">
    <location>
        <begin position="253"/>
        <end position="267"/>
    </location>
</feature>
<reference evidence="9 10" key="1">
    <citation type="submission" date="2014-07" db="EMBL/GenBank/DDBJ databases">
        <title>Biosystematic studies on Modestobacter strains isolated from extreme hyper-arid desert soil and from historic building.</title>
        <authorList>
            <person name="Bukarasam K."/>
            <person name="Bull A."/>
            <person name="Girard G."/>
            <person name="van Wezel G."/>
            <person name="Goodfellow M."/>
        </authorList>
    </citation>
    <scope>NUCLEOTIDE SEQUENCE [LARGE SCALE GENOMIC DNA]</scope>
    <source>
        <strain evidence="9 10">KNN45-2b</strain>
    </source>
</reference>
<dbReference type="OrthoDB" id="9785276at2"/>
<evidence type="ECO:0000256" key="1">
    <source>
        <dbReference type="ARBA" id="ARBA00001974"/>
    </source>
</evidence>
<dbReference type="PROSITE" id="PS00624">
    <property type="entry name" value="GMC_OXRED_2"/>
    <property type="match status" value="1"/>
</dbReference>
<protein>
    <submittedName>
        <fullName evidence="9">Glucose-methanol-choline oxidoreductase</fullName>
    </submittedName>
</protein>
<dbReference type="PROSITE" id="PS00623">
    <property type="entry name" value="GMC_OXRED_1"/>
    <property type="match status" value="1"/>
</dbReference>
<dbReference type="Gene3D" id="3.50.50.60">
    <property type="entry name" value="FAD/NAD(P)-binding domain"/>
    <property type="match status" value="1"/>
</dbReference>
<dbReference type="SUPFAM" id="SSF54373">
    <property type="entry name" value="FAD-linked reductases, C-terminal domain"/>
    <property type="match status" value="1"/>
</dbReference>
<keyword evidence="4 5" id="KW-0274">FAD</keyword>
<dbReference type="InterPro" id="IPR036188">
    <property type="entry name" value="FAD/NAD-bd_sf"/>
</dbReference>
<evidence type="ECO:0000313" key="9">
    <source>
        <dbReference type="EMBL" id="KGH46156.1"/>
    </source>
</evidence>
<dbReference type="Pfam" id="PF00732">
    <property type="entry name" value="GMC_oxred_N"/>
    <property type="match status" value="1"/>
</dbReference>
<feature type="binding site" evidence="5">
    <location>
        <position position="223"/>
    </location>
    <ligand>
        <name>FAD</name>
        <dbReference type="ChEBI" id="CHEBI:57692"/>
    </ligand>
</feature>
<gene>
    <name evidence="9" type="ORF">IN07_13760</name>
</gene>
<dbReference type="InterPro" id="IPR007867">
    <property type="entry name" value="GMC_OxRtase_C"/>
</dbReference>
<evidence type="ECO:0000259" key="8">
    <source>
        <dbReference type="PROSITE" id="PS00624"/>
    </source>
</evidence>
<comment type="similarity">
    <text evidence="2 6">Belongs to the GMC oxidoreductase family.</text>
</comment>
<dbReference type="AlphaFoldDB" id="A0A098Y8U6"/>
<dbReference type="Pfam" id="PF05199">
    <property type="entry name" value="GMC_oxred_C"/>
    <property type="match status" value="1"/>
</dbReference>
<feature type="domain" description="Glucose-methanol-choline oxidoreductase N-terminal" evidence="7">
    <location>
        <begin position="85"/>
        <end position="108"/>
    </location>
</feature>
<name>A0A098Y8U6_9ACTN</name>
<evidence type="ECO:0000313" key="10">
    <source>
        <dbReference type="Proteomes" id="UP000029713"/>
    </source>
</evidence>
<keyword evidence="3 6" id="KW-0285">Flavoprotein</keyword>
<comment type="cofactor">
    <cofactor evidence="1 5">
        <name>FAD</name>
        <dbReference type="ChEBI" id="CHEBI:57692"/>
    </cofactor>
</comment>
<feature type="binding site" evidence="5">
    <location>
        <position position="87"/>
    </location>
    <ligand>
        <name>FAD</name>
        <dbReference type="ChEBI" id="CHEBI:57692"/>
    </ligand>
</feature>
<dbReference type="PANTHER" id="PTHR11552:SF147">
    <property type="entry name" value="CHOLINE DEHYDROGENASE, MITOCHONDRIAL"/>
    <property type="match status" value="1"/>
</dbReference>
<dbReference type="EMBL" id="JPMX01000058">
    <property type="protein sequence ID" value="KGH46156.1"/>
    <property type="molecule type" value="Genomic_DNA"/>
</dbReference>
<dbReference type="InterPro" id="IPR023978">
    <property type="entry name" value="GMC_oxidoreductase_bact"/>
</dbReference>
<accession>A0A098Y8U6</accession>
<proteinExistence type="inferred from homology"/>